<name>A0A1S3CL05_CUCME</name>
<feature type="repeat" description="ANK" evidence="7">
    <location>
        <begin position="45"/>
        <end position="77"/>
    </location>
</feature>
<keyword evidence="3" id="KW-0677">Repeat</keyword>
<dbReference type="GeneID" id="103501998"/>
<dbReference type="InterPro" id="IPR002110">
    <property type="entry name" value="Ankyrin_rpt"/>
</dbReference>
<dbReference type="Proteomes" id="UP001652600">
    <property type="component" value="Chromosome 4"/>
</dbReference>
<feature type="domain" description="PGG" evidence="9">
    <location>
        <begin position="265"/>
        <end position="378"/>
    </location>
</feature>
<evidence type="ECO:0000256" key="1">
    <source>
        <dbReference type="ARBA" id="ARBA00004141"/>
    </source>
</evidence>
<keyword evidence="4 8" id="KW-1133">Transmembrane helix</keyword>
<comment type="subcellular location">
    <subcellularLocation>
        <location evidence="1">Membrane</location>
        <topology evidence="1">Multi-pass membrane protein</topology>
    </subcellularLocation>
</comment>
<dbReference type="Gene3D" id="1.25.40.20">
    <property type="entry name" value="Ankyrin repeat-containing domain"/>
    <property type="match status" value="1"/>
</dbReference>
<dbReference type="Pfam" id="PF13962">
    <property type="entry name" value="PGG"/>
    <property type="match status" value="1"/>
</dbReference>
<dbReference type="InterPro" id="IPR026961">
    <property type="entry name" value="PGG_dom"/>
</dbReference>
<gene>
    <name evidence="11" type="primary">LOC103501998</name>
</gene>
<dbReference type="PANTHER" id="PTHR24186:SF37">
    <property type="entry name" value="PGG DOMAIN-CONTAINING PROTEIN"/>
    <property type="match status" value="1"/>
</dbReference>
<dbReference type="RefSeq" id="XP_008464011.2">
    <property type="nucleotide sequence ID" value="XM_008465789.3"/>
</dbReference>
<sequence length="448" mass="49712">MENSTRCTAIERLNEAAKLGSLQLLNTLIEEDTNIVQKCLVSNCNSETPLHVSVSHGHLEFTRFLLDQNPELVVETNTLQRTPLHLASANGDIEMVRVLLEKNTSACLIRDLYGMIPLHYSAIKGHIQVTQDLINARPQTVKTKLGDAQTILHLCVKENQLEAMRMLVQSVINDKDFLNAVDNDGNTILDLSMIHRQIEMVRYLLNIPGTETAGTRSLLNIVVSETRNVQTEGEIIQPTGRKNLSLYDFINNLGKWSDNAQVNLMLVATVTYQSVINPPGGVLQEEQKFNNITIPSNIVFTRGTAVMLYYAIGGRGLFPWFLISNTLSVDPWCSVVVIVLILFRCSMSGMITGFLCTLAMCGAVGSLVLSYVTGVWIVTNGTVSEDDISALFKGVDNNIDFTKWGYIGALPVFMMVAGQVLTIMFHHFLHRIPASYSYTNKSRDSQGL</sequence>
<dbReference type="InParanoid" id="A0A1S3CL05"/>
<evidence type="ECO:0000256" key="3">
    <source>
        <dbReference type="ARBA" id="ARBA00022737"/>
    </source>
</evidence>
<protein>
    <submittedName>
        <fullName evidence="11">Uncharacterized protein LOC103501998</fullName>
    </submittedName>
</protein>
<feature type="transmembrane region" description="Helical" evidence="8">
    <location>
        <begin position="404"/>
        <end position="425"/>
    </location>
</feature>
<evidence type="ECO:0000256" key="6">
    <source>
        <dbReference type="ARBA" id="ARBA00023136"/>
    </source>
</evidence>
<evidence type="ECO:0000313" key="11">
    <source>
        <dbReference type="RefSeq" id="XP_008464011.2"/>
    </source>
</evidence>
<evidence type="ECO:0000256" key="7">
    <source>
        <dbReference type="PROSITE-ProRule" id="PRU00023"/>
    </source>
</evidence>
<organism evidence="10 11">
    <name type="scientific">Cucumis melo</name>
    <name type="common">Muskmelon</name>
    <dbReference type="NCBI Taxonomy" id="3656"/>
    <lineage>
        <taxon>Eukaryota</taxon>
        <taxon>Viridiplantae</taxon>
        <taxon>Streptophyta</taxon>
        <taxon>Embryophyta</taxon>
        <taxon>Tracheophyta</taxon>
        <taxon>Spermatophyta</taxon>
        <taxon>Magnoliopsida</taxon>
        <taxon>eudicotyledons</taxon>
        <taxon>Gunneridae</taxon>
        <taxon>Pentapetalae</taxon>
        <taxon>rosids</taxon>
        <taxon>fabids</taxon>
        <taxon>Cucurbitales</taxon>
        <taxon>Cucurbitaceae</taxon>
        <taxon>Benincaseae</taxon>
        <taxon>Cucumis</taxon>
    </lineage>
</organism>
<feature type="transmembrane region" description="Helical" evidence="8">
    <location>
        <begin position="318"/>
        <end position="343"/>
    </location>
</feature>
<dbReference type="Pfam" id="PF12796">
    <property type="entry name" value="Ank_2"/>
    <property type="match status" value="2"/>
</dbReference>
<dbReference type="InterPro" id="IPR036770">
    <property type="entry name" value="Ankyrin_rpt-contain_sf"/>
</dbReference>
<dbReference type="Gramene" id="MELO3C025814.2.1">
    <property type="protein sequence ID" value="MELO3C025814.2.1"/>
    <property type="gene ID" value="MELO3C025814.2"/>
</dbReference>
<evidence type="ECO:0000256" key="4">
    <source>
        <dbReference type="ARBA" id="ARBA00022989"/>
    </source>
</evidence>
<keyword evidence="2 8" id="KW-0812">Transmembrane</keyword>
<reference evidence="11" key="1">
    <citation type="submission" date="2025-08" db="UniProtKB">
        <authorList>
            <consortium name="RefSeq"/>
        </authorList>
    </citation>
    <scope>IDENTIFICATION</scope>
    <source>
        <tissue evidence="11">Stem</tissue>
    </source>
</reference>
<evidence type="ECO:0000259" key="9">
    <source>
        <dbReference type="Pfam" id="PF13962"/>
    </source>
</evidence>
<evidence type="ECO:0000256" key="2">
    <source>
        <dbReference type="ARBA" id="ARBA00022692"/>
    </source>
</evidence>
<dbReference type="GO" id="GO:0005886">
    <property type="term" value="C:plasma membrane"/>
    <property type="evidence" value="ECO:0007669"/>
    <property type="project" value="TreeGrafter"/>
</dbReference>
<evidence type="ECO:0000313" key="10">
    <source>
        <dbReference type="Proteomes" id="UP001652600"/>
    </source>
</evidence>
<dbReference type="SUPFAM" id="SSF48403">
    <property type="entry name" value="Ankyrin repeat"/>
    <property type="match status" value="1"/>
</dbReference>
<keyword evidence="6 8" id="KW-0472">Membrane</keyword>
<dbReference type="KEGG" id="cmo:103501998"/>
<keyword evidence="5 7" id="KW-0040">ANK repeat</keyword>
<feature type="transmembrane region" description="Helical" evidence="8">
    <location>
        <begin position="355"/>
        <end position="378"/>
    </location>
</feature>
<dbReference type="eggNOG" id="KOG0504">
    <property type="taxonomic scope" value="Eukaryota"/>
</dbReference>
<feature type="repeat" description="ANK" evidence="7">
    <location>
        <begin position="79"/>
        <end position="111"/>
    </location>
</feature>
<dbReference type="PROSITE" id="PS50297">
    <property type="entry name" value="ANK_REP_REGION"/>
    <property type="match status" value="2"/>
</dbReference>
<accession>A0A1S3CL05</accession>
<dbReference type="AlphaFoldDB" id="A0A1S3CL05"/>
<evidence type="ECO:0000256" key="5">
    <source>
        <dbReference type="ARBA" id="ARBA00023043"/>
    </source>
</evidence>
<proteinExistence type="predicted"/>
<dbReference type="PANTHER" id="PTHR24186">
    <property type="entry name" value="PROTEIN PHOSPHATASE 1 REGULATORY SUBUNIT"/>
    <property type="match status" value="1"/>
</dbReference>
<keyword evidence="10" id="KW-1185">Reference proteome</keyword>
<dbReference type="PROSITE" id="PS50088">
    <property type="entry name" value="ANK_REPEAT"/>
    <property type="match status" value="2"/>
</dbReference>
<dbReference type="SMART" id="SM00248">
    <property type="entry name" value="ANK"/>
    <property type="match status" value="5"/>
</dbReference>
<evidence type="ECO:0000256" key="8">
    <source>
        <dbReference type="SAM" id="Phobius"/>
    </source>
</evidence>